<keyword evidence="2" id="KW-1185">Reference proteome</keyword>
<dbReference type="EMBL" id="JABSTQ010009160">
    <property type="protein sequence ID" value="KAG0432332.1"/>
    <property type="molecule type" value="Genomic_DNA"/>
</dbReference>
<reference evidence="1 2" key="1">
    <citation type="journal article" date="2020" name="Cell">
        <title>Large-Scale Comparative Analyses of Tick Genomes Elucidate Their Genetic Diversity and Vector Capacities.</title>
        <authorList>
            <consortium name="Tick Genome and Microbiome Consortium (TIGMIC)"/>
            <person name="Jia N."/>
            <person name="Wang J."/>
            <person name="Shi W."/>
            <person name="Du L."/>
            <person name="Sun Y."/>
            <person name="Zhan W."/>
            <person name="Jiang J.F."/>
            <person name="Wang Q."/>
            <person name="Zhang B."/>
            <person name="Ji P."/>
            <person name="Bell-Sakyi L."/>
            <person name="Cui X.M."/>
            <person name="Yuan T.T."/>
            <person name="Jiang B.G."/>
            <person name="Yang W.F."/>
            <person name="Lam T.T."/>
            <person name="Chang Q.C."/>
            <person name="Ding S.J."/>
            <person name="Wang X.J."/>
            <person name="Zhu J.G."/>
            <person name="Ruan X.D."/>
            <person name="Zhao L."/>
            <person name="Wei J.T."/>
            <person name="Ye R.Z."/>
            <person name="Que T.C."/>
            <person name="Du C.H."/>
            <person name="Zhou Y.H."/>
            <person name="Cheng J.X."/>
            <person name="Dai P.F."/>
            <person name="Guo W.B."/>
            <person name="Han X.H."/>
            <person name="Huang E.J."/>
            <person name="Li L.F."/>
            <person name="Wei W."/>
            <person name="Gao Y.C."/>
            <person name="Liu J.Z."/>
            <person name="Shao H.Z."/>
            <person name="Wang X."/>
            <person name="Wang C.C."/>
            <person name="Yang T.C."/>
            <person name="Huo Q.B."/>
            <person name="Li W."/>
            <person name="Chen H.Y."/>
            <person name="Chen S.E."/>
            <person name="Zhou L.G."/>
            <person name="Ni X.B."/>
            <person name="Tian J.H."/>
            <person name="Sheng Y."/>
            <person name="Liu T."/>
            <person name="Pan Y.S."/>
            <person name="Xia L.Y."/>
            <person name="Li J."/>
            <person name="Zhao F."/>
            <person name="Cao W.C."/>
        </authorList>
    </citation>
    <scope>NUCLEOTIDE SEQUENCE [LARGE SCALE GENOMIC DNA]</scope>
    <source>
        <strain evidence="1">Iper-2018</strain>
    </source>
</reference>
<accession>A0AC60QE97</accession>
<sequence>MYGALLTSSSPETSLCTRIHECYDSIKWKNMELFFMRRQLEHRLPEVFQALGTFPKDSTSTRSRTEEQGHAKKMASLQSDYSTSSLCGVDTRRVGMTNIGGIG</sequence>
<evidence type="ECO:0000313" key="2">
    <source>
        <dbReference type="Proteomes" id="UP000805193"/>
    </source>
</evidence>
<dbReference type="Proteomes" id="UP000805193">
    <property type="component" value="Unassembled WGS sequence"/>
</dbReference>
<name>A0AC60QE97_IXOPE</name>
<comment type="caution">
    <text evidence="1">The sequence shown here is derived from an EMBL/GenBank/DDBJ whole genome shotgun (WGS) entry which is preliminary data.</text>
</comment>
<evidence type="ECO:0000313" key="1">
    <source>
        <dbReference type="EMBL" id="KAG0432332.1"/>
    </source>
</evidence>
<proteinExistence type="predicted"/>
<organism evidence="1 2">
    <name type="scientific">Ixodes persulcatus</name>
    <name type="common">Taiga tick</name>
    <dbReference type="NCBI Taxonomy" id="34615"/>
    <lineage>
        <taxon>Eukaryota</taxon>
        <taxon>Metazoa</taxon>
        <taxon>Ecdysozoa</taxon>
        <taxon>Arthropoda</taxon>
        <taxon>Chelicerata</taxon>
        <taxon>Arachnida</taxon>
        <taxon>Acari</taxon>
        <taxon>Parasitiformes</taxon>
        <taxon>Ixodida</taxon>
        <taxon>Ixodoidea</taxon>
        <taxon>Ixodidae</taxon>
        <taxon>Ixodinae</taxon>
        <taxon>Ixodes</taxon>
    </lineage>
</organism>
<protein>
    <submittedName>
        <fullName evidence="1">Uncharacterized protein</fullName>
    </submittedName>
</protein>
<gene>
    <name evidence="1" type="ORF">HPB47_020912</name>
</gene>